<dbReference type="CDD" id="cd19481">
    <property type="entry name" value="RecA-like_protease"/>
    <property type="match status" value="1"/>
</dbReference>
<dbReference type="PANTHER" id="PTHR46411">
    <property type="entry name" value="FAMILY ATPASE, PUTATIVE-RELATED"/>
    <property type="match status" value="1"/>
</dbReference>
<dbReference type="Pfam" id="PF00004">
    <property type="entry name" value="AAA"/>
    <property type="match status" value="1"/>
</dbReference>
<dbReference type="Pfam" id="PF22942">
    <property type="entry name" value="DUF7025"/>
    <property type="match status" value="1"/>
</dbReference>
<feature type="region of interest" description="Disordered" evidence="1">
    <location>
        <begin position="1"/>
        <end position="45"/>
    </location>
</feature>
<proteinExistence type="predicted"/>
<dbReference type="Proteomes" id="UP001285441">
    <property type="component" value="Unassembled WGS sequence"/>
</dbReference>
<gene>
    <name evidence="3" type="ORF">B0H63DRAFT_464718</name>
</gene>
<evidence type="ECO:0000313" key="3">
    <source>
        <dbReference type="EMBL" id="KAK3390060.1"/>
    </source>
</evidence>
<dbReference type="EMBL" id="JAULSW010000002">
    <property type="protein sequence ID" value="KAK3390060.1"/>
    <property type="molecule type" value="Genomic_DNA"/>
</dbReference>
<protein>
    <recommendedName>
        <fullName evidence="2">AAA+ ATPase domain-containing protein</fullName>
    </recommendedName>
</protein>
<name>A0AAE0NZ57_9PEZI</name>
<dbReference type="AlphaFoldDB" id="A0AAE0NZ57"/>
<dbReference type="InterPro" id="IPR027417">
    <property type="entry name" value="P-loop_NTPase"/>
</dbReference>
<feature type="region of interest" description="Disordered" evidence="1">
    <location>
        <begin position="64"/>
        <end position="96"/>
    </location>
</feature>
<evidence type="ECO:0000313" key="4">
    <source>
        <dbReference type="Proteomes" id="UP001285441"/>
    </source>
</evidence>
<evidence type="ECO:0000256" key="1">
    <source>
        <dbReference type="SAM" id="MobiDB-lite"/>
    </source>
</evidence>
<comment type="caution">
    <text evidence="3">The sequence shown here is derived from an EMBL/GenBank/DDBJ whole genome shotgun (WGS) entry which is preliminary data.</text>
</comment>
<evidence type="ECO:0000259" key="2">
    <source>
        <dbReference type="SMART" id="SM00382"/>
    </source>
</evidence>
<feature type="domain" description="AAA+ ATPase" evidence="2">
    <location>
        <begin position="566"/>
        <end position="693"/>
    </location>
</feature>
<sequence length="803" mass="89861">MQNSQPSRTDIEPPTSSSQTMSQQIYNHKLPTNAKMPDATDKSAPSVDDLLQTFITGLQALQRKISDQTTSDDSQIADERAHPDESDEAGSSPQKVLPATAQFSVEGEGEMEAWERKIWARDNMGRHITHREYVQHSNTRLQLSSNKPGGSGADDSPAVVFDFEQNGGTSKRIEVHSKHLIAALNKVNKHPSLALPSPVDCIVQAEPFPLLYHHLEDVRAEIARLNNPEADIDFKALEFAASTVSARWKAARSADVLGSGFVRYDTIWSLFHAGDLVVRKDDLGEWVFVLAEVNETKNEVRNADRADFGPSKLLVDEYIELVVWGLFWDGVEDKVRRQVASFQVRPFQGIKMINALPVFPLKYREGGGGAGPSGPDKFLASCAERGRKWFKWNAATVCLEYDGPAISYKGDLPFLQRAVGSMRDSSEKIKVKDRVIVDKEAKAIASSRITDLEGFIHDDDDPGSKPRAAELDRRENYQWDNLPSTATLTDEQAWLCPPAMGCCGLSTRDFHLVSVDKLREVQWNVDAMEHLVMDEEKKKMLQGLVGQHYNREQNKYGGDLIAGKGEGLVVLLYGSPGVGKTLTAESVAETVKKPLVALSIGDLAMDEYRLQGRLESEFKRAMSWDAILLLDEADVVLEARSFEDIRRNGIVSVFLRQLEYYRGVLFMTSNRINTMDVAFQSRIQIGIEFKDLDKNVRAQIWTKLLDLSDRSGAVGPGALREMRAEVHRLADWNLNGRQIRNVIKTAQGYAFNEFGVPGKMNYGHVRKAVQATMAFQRSFDDARSNLKTEQSVWSPYRGDADFF</sequence>
<dbReference type="GO" id="GO:0016887">
    <property type="term" value="F:ATP hydrolysis activity"/>
    <property type="evidence" value="ECO:0007669"/>
    <property type="project" value="InterPro"/>
</dbReference>
<keyword evidence="4" id="KW-1185">Reference proteome</keyword>
<dbReference type="GO" id="GO:0005524">
    <property type="term" value="F:ATP binding"/>
    <property type="evidence" value="ECO:0007669"/>
    <property type="project" value="InterPro"/>
</dbReference>
<reference evidence="3" key="1">
    <citation type="journal article" date="2023" name="Mol. Phylogenet. Evol.">
        <title>Genome-scale phylogeny and comparative genomics of the fungal order Sordariales.</title>
        <authorList>
            <person name="Hensen N."/>
            <person name="Bonometti L."/>
            <person name="Westerberg I."/>
            <person name="Brannstrom I.O."/>
            <person name="Guillou S."/>
            <person name="Cros-Aarteil S."/>
            <person name="Calhoun S."/>
            <person name="Haridas S."/>
            <person name="Kuo A."/>
            <person name="Mondo S."/>
            <person name="Pangilinan J."/>
            <person name="Riley R."/>
            <person name="LaButti K."/>
            <person name="Andreopoulos B."/>
            <person name="Lipzen A."/>
            <person name="Chen C."/>
            <person name="Yan M."/>
            <person name="Daum C."/>
            <person name="Ng V."/>
            <person name="Clum A."/>
            <person name="Steindorff A."/>
            <person name="Ohm R.A."/>
            <person name="Martin F."/>
            <person name="Silar P."/>
            <person name="Natvig D.O."/>
            <person name="Lalanne C."/>
            <person name="Gautier V."/>
            <person name="Ament-Velasquez S.L."/>
            <person name="Kruys A."/>
            <person name="Hutchinson M.I."/>
            <person name="Powell A.J."/>
            <person name="Barry K."/>
            <person name="Miller A.N."/>
            <person name="Grigoriev I.V."/>
            <person name="Debuchy R."/>
            <person name="Gladieux P."/>
            <person name="Hiltunen Thoren M."/>
            <person name="Johannesson H."/>
        </authorList>
    </citation>
    <scope>NUCLEOTIDE SEQUENCE</scope>
    <source>
        <strain evidence="3">CBS 232.78</strain>
    </source>
</reference>
<reference evidence="3" key="2">
    <citation type="submission" date="2023-06" db="EMBL/GenBank/DDBJ databases">
        <authorList>
            <consortium name="Lawrence Berkeley National Laboratory"/>
            <person name="Haridas S."/>
            <person name="Hensen N."/>
            <person name="Bonometti L."/>
            <person name="Westerberg I."/>
            <person name="Brannstrom I.O."/>
            <person name="Guillou S."/>
            <person name="Cros-Aarteil S."/>
            <person name="Calhoun S."/>
            <person name="Kuo A."/>
            <person name="Mondo S."/>
            <person name="Pangilinan J."/>
            <person name="Riley R."/>
            <person name="LaButti K."/>
            <person name="Andreopoulos B."/>
            <person name="Lipzen A."/>
            <person name="Chen C."/>
            <person name="Yanf M."/>
            <person name="Daum C."/>
            <person name="Ng V."/>
            <person name="Clum A."/>
            <person name="Steindorff A."/>
            <person name="Ohm R."/>
            <person name="Martin F."/>
            <person name="Silar P."/>
            <person name="Natvig D."/>
            <person name="Lalanne C."/>
            <person name="Gautier V."/>
            <person name="Ament-velasquez S.L."/>
            <person name="Kruys A."/>
            <person name="Hutchinson M.I."/>
            <person name="Powell A.J."/>
            <person name="Barry K."/>
            <person name="Miller A.N."/>
            <person name="Grigoriev I.V."/>
            <person name="Debuchy R."/>
            <person name="Gladieux P."/>
            <person name="Thoren M.H."/>
            <person name="Johannesson H."/>
        </authorList>
    </citation>
    <scope>NUCLEOTIDE SEQUENCE</scope>
    <source>
        <strain evidence="3">CBS 232.78</strain>
    </source>
</reference>
<dbReference type="InterPro" id="IPR054289">
    <property type="entry name" value="DUF7025"/>
</dbReference>
<dbReference type="Gene3D" id="3.40.50.300">
    <property type="entry name" value="P-loop containing nucleotide triphosphate hydrolases"/>
    <property type="match status" value="1"/>
</dbReference>
<dbReference type="InterPro" id="IPR003593">
    <property type="entry name" value="AAA+_ATPase"/>
</dbReference>
<feature type="compositionally biased region" description="Low complexity" evidence="1">
    <location>
        <begin position="15"/>
        <end position="24"/>
    </location>
</feature>
<dbReference type="InterPro" id="IPR003959">
    <property type="entry name" value="ATPase_AAA_core"/>
</dbReference>
<dbReference type="PANTHER" id="PTHR46411:SF4">
    <property type="entry name" value="AAA+ ATPASE DOMAIN-CONTAINING PROTEIN"/>
    <property type="match status" value="1"/>
</dbReference>
<dbReference type="SUPFAM" id="SSF52540">
    <property type="entry name" value="P-loop containing nucleoside triphosphate hydrolases"/>
    <property type="match status" value="1"/>
</dbReference>
<accession>A0AAE0NZ57</accession>
<dbReference type="SMART" id="SM00382">
    <property type="entry name" value="AAA"/>
    <property type="match status" value="1"/>
</dbReference>
<organism evidence="3 4">
    <name type="scientific">Podospora didyma</name>
    <dbReference type="NCBI Taxonomy" id="330526"/>
    <lineage>
        <taxon>Eukaryota</taxon>
        <taxon>Fungi</taxon>
        <taxon>Dikarya</taxon>
        <taxon>Ascomycota</taxon>
        <taxon>Pezizomycotina</taxon>
        <taxon>Sordariomycetes</taxon>
        <taxon>Sordariomycetidae</taxon>
        <taxon>Sordariales</taxon>
        <taxon>Podosporaceae</taxon>
        <taxon>Podospora</taxon>
    </lineage>
</organism>